<evidence type="ECO:0000256" key="14">
    <source>
        <dbReference type="ARBA" id="ARBA00023306"/>
    </source>
</evidence>
<evidence type="ECO:0000256" key="13">
    <source>
        <dbReference type="ARBA" id="ARBA00023242"/>
    </source>
</evidence>
<evidence type="ECO:0000256" key="10">
    <source>
        <dbReference type="ARBA" id="ARBA00022776"/>
    </source>
</evidence>
<evidence type="ECO:0000256" key="1">
    <source>
        <dbReference type="ARBA" id="ARBA00004123"/>
    </source>
</evidence>
<dbReference type="AlphaFoldDB" id="A0AAV5A1M9"/>
<keyword evidence="11" id="KW-0995">Kinetochore</keyword>
<name>A0AAV5A1M9_9AGAM</name>
<comment type="caution">
    <text evidence="17">The sequence shown here is derived from an EMBL/GenBank/DDBJ whole genome shotgun (WGS) entry which is preliminary data.</text>
</comment>
<dbReference type="PANTHER" id="PTHR28222">
    <property type="entry name" value="DASH COMPLEX SUBUNIT DAD4"/>
    <property type="match status" value="1"/>
</dbReference>
<evidence type="ECO:0000256" key="12">
    <source>
        <dbReference type="ARBA" id="ARBA00023212"/>
    </source>
</evidence>
<comment type="similarity">
    <text evidence="4">Belongs to the DASH complex DAD4 family.</text>
</comment>
<dbReference type="InterPro" id="IPR013959">
    <property type="entry name" value="DASH_Dad4"/>
</dbReference>
<accession>A0AAV5A1M9</accession>
<dbReference type="Proteomes" id="UP001050691">
    <property type="component" value="Unassembled WGS sequence"/>
</dbReference>
<keyword evidence="15" id="KW-0137">Centromere</keyword>
<evidence type="ECO:0000256" key="9">
    <source>
        <dbReference type="ARBA" id="ARBA00022701"/>
    </source>
</evidence>
<gene>
    <name evidence="17" type="ORF">Clacol_000730</name>
</gene>
<keyword evidence="12" id="KW-0206">Cytoskeleton</keyword>
<dbReference type="GO" id="GO:0072686">
    <property type="term" value="C:mitotic spindle"/>
    <property type="evidence" value="ECO:0007669"/>
    <property type="project" value="InterPro"/>
</dbReference>
<evidence type="ECO:0000256" key="4">
    <source>
        <dbReference type="ARBA" id="ARBA00009754"/>
    </source>
</evidence>
<proteinExistence type="inferred from homology"/>
<keyword evidence="10" id="KW-0498">Mitosis</keyword>
<evidence type="ECO:0000256" key="6">
    <source>
        <dbReference type="ARBA" id="ARBA00022454"/>
    </source>
</evidence>
<evidence type="ECO:0000256" key="3">
    <source>
        <dbReference type="ARBA" id="ARBA00004629"/>
    </source>
</evidence>
<evidence type="ECO:0000256" key="7">
    <source>
        <dbReference type="ARBA" id="ARBA00022490"/>
    </source>
</evidence>
<evidence type="ECO:0000256" key="16">
    <source>
        <dbReference type="ARBA" id="ARBA00030569"/>
    </source>
</evidence>
<keyword evidence="14" id="KW-0131">Cell cycle</keyword>
<keyword evidence="8" id="KW-0132">Cell division</keyword>
<keyword evidence="18" id="KW-1185">Reference proteome</keyword>
<dbReference type="GO" id="GO:0008608">
    <property type="term" value="P:attachment of spindle microtubules to kinetochore"/>
    <property type="evidence" value="ECO:0007669"/>
    <property type="project" value="InterPro"/>
</dbReference>
<evidence type="ECO:0000256" key="15">
    <source>
        <dbReference type="ARBA" id="ARBA00023328"/>
    </source>
</evidence>
<dbReference type="GO" id="GO:0005874">
    <property type="term" value="C:microtubule"/>
    <property type="evidence" value="ECO:0007669"/>
    <property type="project" value="UniProtKB-KW"/>
</dbReference>
<dbReference type="PANTHER" id="PTHR28222:SF1">
    <property type="entry name" value="DASH COMPLEX SUBUNIT DAD4"/>
    <property type="match status" value="1"/>
</dbReference>
<keyword evidence="13" id="KW-0539">Nucleus</keyword>
<dbReference type="EMBL" id="BPWL01000001">
    <property type="protein sequence ID" value="GJJ06538.1"/>
    <property type="molecule type" value="Genomic_DNA"/>
</dbReference>
<dbReference type="Pfam" id="PF08650">
    <property type="entry name" value="DASH_Dad4"/>
    <property type="match status" value="1"/>
</dbReference>
<evidence type="ECO:0000256" key="5">
    <source>
        <dbReference type="ARBA" id="ARBA00020259"/>
    </source>
</evidence>
<evidence type="ECO:0000256" key="11">
    <source>
        <dbReference type="ARBA" id="ARBA00022838"/>
    </source>
</evidence>
<keyword evidence="7" id="KW-0963">Cytoplasm</keyword>
<reference evidence="17" key="1">
    <citation type="submission" date="2021-10" db="EMBL/GenBank/DDBJ databases">
        <title>De novo Genome Assembly of Clathrus columnatus (Basidiomycota, Fungi) Using Illumina and Nanopore Sequence Data.</title>
        <authorList>
            <person name="Ogiso-Tanaka E."/>
            <person name="Itagaki H."/>
            <person name="Hosoya T."/>
            <person name="Hosaka K."/>
        </authorList>
    </citation>
    <scope>NUCLEOTIDE SEQUENCE</scope>
    <source>
        <strain evidence="17">MO-923</strain>
    </source>
</reference>
<evidence type="ECO:0000256" key="2">
    <source>
        <dbReference type="ARBA" id="ARBA00004186"/>
    </source>
</evidence>
<evidence type="ECO:0000313" key="18">
    <source>
        <dbReference type="Proteomes" id="UP001050691"/>
    </source>
</evidence>
<keyword evidence="9" id="KW-0493">Microtubule</keyword>
<protein>
    <recommendedName>
        <fullName evidence="5">DASH complex subunit DAD4</fullName>
    </recommendedName>
    <alternativeName>
        <fullName evidence="16">Outer kinetochore protein DAD4</fullName>
    </alternativeName>
</protein>
<organism evidence="17 18">
    <name type="scientific">Clathrus columnatus</name>
    <dbReference type="NCBI Taxonomy" id="1419009"/>
    <lineage>
        <taxon>Eukaryota</taxon>
        <taxon>Fungi</taxon>
        <taxon>Dikarya</taxon>
        <taxon>Basidiomycota</taxon>
        <taxon>Agaricomycotina</taxon>
        <taxon>Agaricomycetes</taxon>
        <taxon>Phallomycetidae</taxon>
        <taxon>Phallales</taxon>
        <taxon>Clathraceae</taxon>
        <taxon>Clathrus</taxon>
    </lineage>
</organism>
<comment type="subcellular location">
    <subcellularLocation>
        <location evidence="3">Chromosome</location>
        <location evidence="3">Centromere</location>
        <location evidence="3">Kinetochore</location>
    </subcellularLocation>
    <subcellularLocation>
        <location evidence="2">Cytoplasm</location>
        <location evidence="2">Cytoskeleton</location>
        <location evidence="2">Spindle</location>
    </subcellularLocation>
    <subcellularLocation>
        <location evidence="1">Nucleus</location>
    </subcellularLocation>
</comment>
<keyword evidence="6" id="KW-0158">Chromosome</keyword>
<sequence length="74" mass="8516">MENPHAEKQAILLERIIKNMEKCNELISEVNKCVKQIVVANEDISQTADLATRYRKNVAYNLEAMKLGDRSPER</sequence>
<evidence type="ECO:0000313" key="17">
    <source>
        <dbReference type="EMBL" id="GJJ06538.1"/>
    </source>
</evidence>
<evidence type="ECO:0000256" key="8">
    <source>
        <dbReference type="ARBA" id="ARBA00022618"/>
    </source>
</evidence>
<dbReference type="GO" id="GO:0042729">
    <property type="term" value="C:DASH complex"/>
    <property type="evidence" value="ECO:0007669"/>
    <property type="project" value="InterPro"/>
</dbReference>
<dbReference type="GO" id="GO:0051301">
    <property type="term" value="P:cell division"/>
    <property type="evidence" value="ECO:0007669"/>
    <property type="project" value="UniProtKB-KW"/>
</dbReference>